<organism evidence="2 3">
    <name type="scientific">Escherichia coli</name>
    <dbReference type="NCBI Taxonomy" id="562"/>
    <lineage>
        <taxon>Bacteria</taxon>
        <taxon>Pseudomonadati</taxon>
        <taxon>Pseudomonadota</taxon>
        <taxon>Gammaproteobacteria</taxon>
        <taxon>Enterobacterales</taxon>
        <taxon>Enterobacteriaceae</taxon>
        <taxon>Escherichia</taxon>
    </lineage>
</organism>
<evidence type="ECO:0000313" key="2">
    <source>
        <dbReference type="EMBL" id="SQD07407.1"/>
    </source>
</evidence>
<evidence type="ECO:0000313" key="3">
    <source>
        <dbReference type="Proteomes" id="UP000250991"/>
    </source>
</evidence>
<accession>A0A2X3K7E1</accession>
<dbReference type="AlphaFoldDB" id="A0A2X3K7E1"/>
<reference evidence="2 3" key="1">
    <citation type="submission" date="2018-06" db="EMBL/GenBank/DDBJ databases">
        <authorList>
            <consortium name="Pathogen Informatics"/>
            <person name="Doyle S."/>
        </authorList>
    </citation>
    <scope>NUCLEOTIDE SEQUENCE [LARGE SCALE GENOMIC DNA]</scope>
    <source>
        <strain evidence="2 3">NCTC8009</strain>
    </source>
</reference>
<sequence length="165" mass="19446">MAGSTVWYGFPPYNPVRQIFYFRIGLILVTVAQNYGVIFSRGNFRYCSWPFTVGVTVRQRRVGTDTVGIPTFSRICQVPQIRTMTDFAVSVKRAFSMQERRRLTQIQHHFFQKLCFRRNPADLFPERPQQCVYCHQSGIFYIPAIVYAVLLSVPHYVQYWKLPYQ</sequence>
<feature type="transmembrane region" description="Helical" evidence="1">
    <location>
        <begin position="20"/>
        <end position="39"/>
    </location>
</feature>
<name>A0A2X3K7E1_ECOLX</name>
<gene>
    <name evidence="2" type="ORF">NCTC8009_08034</name>
</gene>
<keyword evidence="1" id="KW-0812">Transmembrane</keyword>
<evidence type="ECO:0000256" key="1">
    <source>
        <dbReference type="SAM" id="Phobius"/>
    </source>
</evidence>
<feature type="transmembrane region" description="Helical" evidence="1">
    <location>
        <begin position="138"/>
        <end position="157"/>
    </location>
</feature>
<protein>
    <submittedName>
        <fullName evidence="2">Uncharacterized protein</fullName>
    </submittedName>
</protein>
<dbReference type="Proteomes" id="UP000250991">
    <property type="component" value="Unassembled WGS sequence"/>
</dbReference>
<keyword evidence="1" id="KW-0472">Membrane</keyword>
<dbReference type="EMBL" id="UARW01000010">
    <property type="protein sequence ID" value="SQD07407.1"/>
    <property type="molecule type" value="Genomic_DNA"/>
</dbReference>
<keyword evidence="1" id="KW-1133">Transmembrane helix</keyword>
<proteinExistence type="predicted"/>